<evidence type="ECO:0000313" key="2">
    <source>
        <dbReference type="Proteomes" id="UP000317369"/>
    </source>
</evidence>
<dbReference type="Proteomes" id="UP000317369">
    <property type="component" value="Chromosome"/>
</dbReference>
<dbReference type="NCBIfam" id="TIGR03087">
    <property type="entry name" value="stp1"/>
    <property type="match status" value="1"/>
</dbReference>
<protein>
    <recommendedName>
        <fullName evidence="3">Glycosyltransferase</fullName>
    </recommendedName>
</protein>
<dbReference type="AlphaFoldDB" id="A0A517YP85"/>
<evidence type="ECO:0000313" key="1">
    <source>
        <dbReference type="EMBL" id="QDU32027.1"/>
    </source>
</evidence>
<dbReference type="RefSeq" id="WP_145072913.1">
    <property type="nucleotide sequence ID" value="NZ_CP036425.1"/>
</dbReference>
<dbReference type="Pfam" id="PF13692">
    <property type="entry name" value="Glyco_trans_1_4"/>
    <property type="match status" value="1"/>
</dbReference>
<name>A0A517YP85_9BACT</name>
<dbReference type="GO" id="GO:0016757">
    <property type="term" value="F:glycosyltransferase activity"/>
    <property type="evidence" value="ECO:0007669"/>
    <property type="project" value="TreeGrafter"/>
</dbReference>
<evidence type="ECO:0008006" key="3">
    <source>
        <dbReference type="Google" id="ProtNLM"/>
    </source>
</evidence>
<keyword evidence="2" id="KW-1185">Reference proteome</keyword>
<dbReference type="EMBL" id="CP036425">
    <property type="protein sequence ID" value="QDU32027.1"/>
    <property type="molecule type" value="Genomic_DNA"/>
</dbReference>
<proteinExistence type="predicted"/>
<reference evidence="1 2" key="1">
    <citation type="submission" date="2019-02" db="EMBL/GenBank/DDBJ databases">
        <title>Deep-cultivation of Planctomycetes and their phenomic and genomic characterization uncovers novel biology.</title>
        <authorList>
            <person name="Wiegand S."/>
            <person name="Jogler M."/>
            <person name="Boedeker C."/>
            <person name="Pinto D."/>
            <person name="Vollmers J."/>
            <person name="Rivas-Marin E."/>
            <person name="Kohn T."/>
            <person name="Peeters S.H."/>
            <person name="Heuer A."/>
            <person name="Rast P."/>
            <person name="Oberbeckmann S."/>
            <person name="Bunk B."/>
            <person name="Jeske O."/>
            <person name="Meyerdierks A."/>
            <person name="Storesund J.E."/>
            <person name="Kallscheuer N."/>
            <person name="Luecker S."/>
            <person name="Lage O.M."/>
            <person name="Pohl T."/>
            <person name="Merkel B.J."/>
            <person name="Hornburger P."/>
            <person name="Mueller R.-W."/>
            <person name="Bruemmer F."/>
            <person name="Labrenz M."/>
            <person name="Spormann A.M."/>
            <person name="Op den Camp H."/>
            <person name="Overmann J."/>
            <person name="Amann R."/>
            <person name="Jetten M.S.M."/>
            <person name="Mascher T."/>
            <person name="Medema M.H."/>
            <person name="Devos D.P."/>
            <person name="Kaster A.-K."/>
            <person name="Ovreas L."/>
            <person name="Rohde M."/>
            <person name="Galperin M.Y."/>
            <person name="Jogler C."/>
        </authorList>
    </citation>
    <scope>NUCLEOTIDE SEQUENCE [LARGE SCALE GENOMIC DNA]</scope>
    <source>
        <strain evidence="1 2">KS4</strain>
    </source>
</reference>
<dbReference type="InterPro" id="IPR017521">
    <property type="entry name" value="Sugar_tfrase_PEP-CTERM_Stp1"/>
</dbReference>
<gene>
    <name evidence="1" type="ORF">KS4_00550</name>
</gene>
<dbReference type="PANTHER" id="PTHR12526">
    <property type="entry name" value="GLYCOSYLTRANSFERASE"/>
    <property type="match status" value="1"/>
</dbReference>
<dbReference type="SUPFAM" id="SSF53756">
    <property type="entry name" value="UDP-Glycosyltransferase/glycogen phosphorylase"/>
    <property type="match status" value="1"/>
</dbReference>
<dbReference type="Gene3D" id="3.40.50.2000">
    <property type="entry name" value="Glycogen Phosphorylase B"/>
    <property type="match status" value="2"/>
</dbReference>
<dbReference type="OrthoDB" id="9807209at2"/>
<dbReference type="PANTHER" id="PTHR12526:SF600">
    <property type="entry name" value="GLYCOSYL TRANSFERASE GROUP 1"/>
    <property type="match status" value="1"/>
</dbReference>
<accession>A0A517YP85</accession>
<dbReference type="KEGG" id="pcor:KS4_00550"/>
<dbReference type="CDD" id="cd03801">
    <property type="entry name" value="GT4_PimA-like"/>
    <property type="match status" value="1"/>
</dbReference>
<sequence>MADNAKQRKTQRNRTEPVARLGAYKERPNVLMLTHRVPYPPDRGDRIRSYHLLKELSRHFNVSLASFTEEDVTVEQKTKLDRLTRRFAIQRLNRNQKYFRAGMSLLKGKPITTSVFYDANLAKQLRQWHTEVRFDAVVTFCSGMVQHARDIVGGRLQAGCNIHGGGLHLLDLVDVDSVKWANLARQSSFLKRIIFQRESKLLREVELGLHDRIDVLSVVSKAELEVYEQIREHHCSVSPSVDSVVASHLHGFDQKGLRAFAVTNGVDLDYFKARFDKGAACYNIVFVGVLDYQPNIEAVQWFATQVMPRIRDRVPDAKFIVVGKRPAEAVRVLDGYMGTKVVGEVPDVRPHVYDAAVVVAPLKIAPGVQNKVLEAMAMQRVVVCSPEAAKGIDAMVGRDLLTADTVAQYADTITGLLRNPAAREAISQAARYRVEIGYDWHAVLNPLSQYLMRSVRPKAKKSQSKQAISKVTQATRLAA</sequence>
<organism evidence="1 2">
    <name type="scientific">Poriferisphaera corsica</name>
    <dbReference type="NCBI Taxonomy" id="2528020"/>
    <lineage>
        <taxon>Bacteria</taxon>
        <taxon>Pseudomonadati</taxon>
        <taxon>Planctomycetota</taxon>
        <taxon>Phycisphaerae</taxon>
        <taxon>Phycisphaerales</taxon>
        <taxon>Phycisphaeraceae</taxon>
        <taxon>Poriferisphaera</taxon>
    </lineage>
</organism>